<protein>
    <submittedName>
        <fullName evidence="6">Uncharacterized protein</fullName>
    </submittedName>
</protein>
<feature type="binding site" evidence="3">
    <location>
        <begin position="137"/>
        <end position="140"/>
    </location>
    <ligand>
        <name>GTP</name>
        <dbReference type="ChEBI" id="CHEBI:37565"/>
    </ligand>
</feature>
<feature type="binding site" evidence="4">
    <location>
        <position position="40"/>
    </location>
    <ligand>
        <name>Mg(2+)</name>
        <dbReference type="ChEBI" id="CHEBI:18420"/>
    </ligand>
</feature>
<dbReference type="Proteomes" id="UP000828390">
    <property type="component" value="Unassembled WGS sequence"/>
</dbReference>
<dbReference type="SMART" id="SM00178">
    <property type="entry name" value="SAR"/>
    <property type="match status" value="1"/>
</dbReference>
<comment type="caution">
    <text evidence="6">The sequence shown here is derived from an EMBL/GenBank/DDBJ whole genome shotgun (WGS) entry which is preliminary data.</text>
</comment>
<dbReference type="SMART" id="SM00177">
    <property type="entry name" value="ARF"/>
    <property type="match status" value="1"/>
</dbReference>
<evidence type="ECO:0000256" key="4">
    <source>
        <dbReference type="PIRSR" id="PIRSR606689-2"/>
    </source>
</evidence>
<feature type="binding site" evidence="3">
    <location>
        <position position="81"/>
    </location>
    <ligand>
        <name>GTP</name>
        <dbReference type="ChEBI" id="CHEBI:37565"/>
    </ligand>
</feature>
<dbReference type="SMART" id="SM00173">
    <property type="entry name" value="RAS"/>
    <property type="match status" value="1"/>
</dbReference>
<keyword evidence="1 3" id="KW-0547">Nucleotide-binding</keyword>
<dbReference type="InterPro" id="IPR024156">
    <property type="entry name" value="Small_GTPase_ARF"/>
</dbReference>
<dbReference type="SUPFAM" id="SSF52540">
    <property type="entry name" value="P-loop containing nucleoside triphosphate hydrolases"/>
    <property type="match status" value="1"/>
</dbReference>
<dbReference type="GO" id="GO:0005525">
    <property type="term" value="F:GTP binding"/>
    <property type="evidence" value="ECO:0007669"/>
    <property type="project" value="UniProtKB-KW"/>
</dbReference>
<dbReference type="OrthoDB" id="6152006at2759"/>
<proteinExistence type="predicted"/>
<evidence type="ECO:0000256" key="2">
    <source>
        <dbReference type="ARBA" id="ARBA00023134"/>
    </source>
</evidence>
<dbReference type="PANTHER" id="PTHR11711">
    <property type="entry name" value="ADP RIBOSYLATION FACTOR-RELATED"/>
    <property type="match status" value="1"/>
</dbReference>
<name>A0A9D4CPR3_DREPO</name>
<dbReference type="PRINTS" id="PR00328">
    <property type="entry name" value="SAR1GTPBP"/>
</dbReference>
<reference evidence="6" key="1">
    <citation type="journal article" date="2019" name="bioRxiv">
        <title>The Genome of the Zebra Mussel, Dreissena polymorpha: A Resource for Invasive Species Research.</title>
        <authorList>
            <person name="McCartney M.A."/>
            <person name="Auch B."/>
            <person name="Kono T."/>
            <person name="Mallez S."/>
            <person name="Zhang Y."/>
            <person name="Obille A."/>
            <person name="Becker A."/>
            <person name="Abrahante J.E."/>
            <person name="Garbe J."/>
            <person name="Badalamenti J.P."/>
            <person name="Herman A."/>
            <person name="Mangelson H."/>
            <person name="Liachko I."/>
            <person name="Sullivan S."/>
            <person name="Sone E.D."/>
            <person name="Koren S."/>
            <person name="Silverstein K.A.T."/>
            <person name="Beckman K.B."/>
            <person name="Gohl D.M."/>
        </authorList>
    </citation>
    <scope>NUCLEOTIDE SEQUENCE</scope>
    <source>
        <strain evidence="6">Duluth1</strain>
        <tissue evidence="6">Whole animal</tissue>
    </source>
</reference>
<sequence length="373" mass="41645">MGNVIGRVNAYRRQLKHLSDVFEGRVPKVLILGLDGAGKTCLMYKTKLDHTIYANLPPRGINIEHTRPRRGARIQLYDMPGSKLSRYLWQAFLKEAEAIVWVVDSSDRVRADEAKFELHDLLQSRSLRRVPVIVVANKQDADGVMGPEQVRTELDLASIQDRDVTIHGVSAKNGTNVKAVFVDVVDKIKAYRHFKSSLQSPKPDHQNGKNKNEINGIEFTNIETKDANENIPSLFENLKKREQVTDVDNEIDVVPGPSGVQSEQAVYAGHSVDDADYASNYTADNPTPDSLSLAAQSIDDMRKESKEIGSNESVRGSAVDTGSRDFSDIDSRDTSSRKSVDERVNESLLSNNSEKDCVKHLEDIVREHGMEYV</sequence>
<dbReference type="Pfam" id="PF00025">
    <property type="entry name" value="Arf"/>
    <property type="match status" value="1"/>
</dbReference>
<keyword evidence="7" id="KW-1185">Reference proteome</keyword>
<dbReference type="NCBIfam" id="TIGR00231">
    <property type="entry name" value="small_GTP"/>
    <property type="match status" value="1"/>
</dbReference>
<gene>
    <name evidence="6" type="ORF">DPMN_055313</name>
</gene>
<feature type="region of interest" description="Disordered" evidence="5">
    <location>
        <begin position="196"/>
        <end position="215"/>
    </location>
</feature>
<dbReference type="GO" id="GO:0046872">
    <property type="term" value="F:metal ion binding"/>
    <property type="evidence" value="ECO:0007669"/>
    <property type="project" value="UniProtKB-KW"/>
</dbReference>
<evidence type="ECO:0000313" key="7">
    <source>
        <dbReference type="Proteomes" id="UP000828390"/>
    </source>
</evidence>
<organism evidence="6 7">
    <name type="scientific">Dreissena polymorpha</name>
    <name type="common">Zebra mussel</name>
    <name type="synonym">Mytilus polymorpha</name>
    <dbReference type="NCBI Taxonomy" id="45954"/>
    <lineage>
        <taxon>Eukaryota</taxon>
        <taxon>Metazoa</taxon>
        <taxon>Spiralia</taxon>
        <taxon>Lophotrochozoa</taxon>
        <taxon>Mollusca</taxon>
        <taxon>Bivalvia</taxon>
        <taxon>Autobranchia</taxon>
        <taxon>Heteroconchia</taxon>
        <taxon>Euheterodonta</taxon>
        <taxon>Imparidentia</taxon>
        <taxon>Neoheterodontei</taxon>
        <taxon>Myida</taxon>
        <taxon>Dreissenoidea</taxon>
        <taxon>Dreissenidae</taxon>
        <taxon>Dreissena</taxon>
    </lineage>
</organism>
<dbReference type="Gene3D" id="3.40.50.300">
    <property type="entry name" value="P-loop containing nucleotide triphosphate hydrolases"/>
    <property type="match status" value="1"/>
</dbReference>
<dbReference type="GO" id="GO:0003924">
    <property type="term" value="F:GTPase activity"/>
    <property type="evidence" value="ECO:0007669"/>
    <property type="project" value="InterPro"/>
</dbReference>
<keyword evidence="2 3" id="KW-0342">GTP-binding</keyword>
<feature type="compositionally biased region" description="Basic and acidic residues" evidence="5">
    <location>
        <begin position="322"/>
        <end position="345"/>
    </location>
</feature>
<dbReference type="SMART" id="SM00175">
    <property type="entry name" value="RAB"/>
    <property type="match status" value="1"/>
</dbReference>
<keyword evidence="4" id="KW-0460">Magnesium</keyword>
<dbReference type="InterPro" id="IPR005225">
    <property type="entry name" value="Small_GTP-bd"/>
</dbReference>
<keyword evidence="4" id="KW-0479">Metal-binding</keyword>
<feature type="region of interest" description="Disordered" evidence="5">
    <location>
        <begin position="301"/>
        <end position="355"/>
    </location>
</feature>
<dbReference type="PROSITE" id="PS51417">
    <property type="entry name" value="ARF"/>
    <property type="match status" value="1"/>
</dbReference>
<dbReference type="PROSITE" id="PS51419">
    <property type="entry name" value="RAB"/>
    <property type="match status" value="1"/>
</dbReference>
<feature type="compositionally biased region" description="Basic and acidic residues" evidence="5">
    <location>
        <begin position="202"/>
        <end position="212"/>
    </location>
</feature>
<evidence type="ECO:0000256" key="1">
    <source>
        <dbReference type="ARBA" id="ARBA00022741"/>
    </source>
</evidence>
<evidence type="ECO:0000256" key="3">
    <source>
        <dbReference type="PIRSR" id="PIRSR606689-1"/>
    </source>
</evidence>
<feature type="binding site" evidence="3">
    <location>
        <begin position="33"/>
        <end position="40"/>
    </location>
    <ligand>
        <name>GTP</name>
        <dbReference type="ChEBI" id="CHEBI:37565"/>
    </ligand>
</feature>
<dbReference type="InterPro" id="IPR027417">
    <property type="entry name" value="P-loop_NTPase"/>
</dbReference>
<dbReference type="AlphaFoldDB" id="A0A9D4CPR3"/>
<accession>A0A9D4CPR3</accession>
<dbReference type="EMBL" id="JAIWYP010000012">
    <property type="protein sequence ID" value="KAH3729345.1"/>
    <property type="molecule type" value="Genomic_DNA"/>
</dbReference>
<evidence type="ECO:0000256" key="5">
    <source>
        <dbReference type="SAM" id="MobiDB-lite"/>
    </source>
</evidence>
<reference evidence="6" key="2">
    <citation type="submission" date="2020-11" db="EMBL/GenBank/DDBJ databases">
        <authorList>
            <person name="McCartney M.A."/>
            <person name="Auch B."/>
            <person name="Kono T."/>
            <person name="Mallez S."/>
            <person name="Becker A."/>
            <person name="Gohl D.M."/>
            <person name="Silverstein K.A.T."/>
            <person name="Koren S."/>
            <person name="Bechman K.B."/>
            <person name="Herman A."/>
            <person name="Abrahante J.E."/>
            <person name="Garbe J."/>
        </authorList>
    </citation>
    <scope>NUCLEOTIDE SEQUENCE</scope>
    <source>
        <strain evidence="6">Duluth1</strain>
        <tissue evidence="6">Whole animal</tissue>
    </source>
</reference>
<dbReference type="InterPro" id="IPR006689">
    <property type="entry name" value="Small_GTPase_ARF/SAR"/>
</dbReference>
<evidence type="ECO:0000313" key="6">
    <source>
        <dbReference type="EMBL" id="KAH3729345.1"/>
    </source>
</evidence>